<dbReference type="EMBL" id="BLLF01002809">
    <property type="protein sequence ID" value="GFH25415.1"/>
    <property type="molecule type" value="Genomic_DNA"/>
</dbReference>
<feature type="non-terminal residue" evidence="1">
    <location>
        <position position="1"/>
    </location>
</feature>
<keyword evidence="2" id="KW-1185">Reference proteome</keyword>
<dbReference type="AlphaFoldDB" id="A0A699ZTY1"/>
<gene>
    <name evidence="1" type="ORF">HaLaN_23369</name>
</gene>
<protein>
    <submittedName>
        <fullName evidence="1">Uncharacterized protein</fullName>
    </submittedName>
</protein>
<proteinExistence type="predicted"/>
<name>A0A699ZTY1_HAELA</name>
<reference evidence="1 2" key="1">
    <citation type="submission" date="2020-02" db="EMBL/GenBank/DDBJ databases">
        <title>Draft genome sequence of Haematococcus lacustris strain NIES-144.</title>
        <authorList>
            <person name="Morimoto D."/>
            <person name="Nakagawa S."/>
            <person name="Yoshida T."/>
            <person name="Sawayama S."/>
        </authorList>
    </citation>
    <scope>NUCLEOTIDE SEQUENCE [LARGE SCALE GENOMIC DNA]</scope>
    <source>
        <strain evidence="1 2">NIES-144</strain>
    </source>
</reference>
<comment type="caution">
    <text evidence="1">The sequence shown here is derived from an EMBL/GenBank/DDBJ whole genome shotgun (WGS) entry which is preliminary data.</text>
</comment>
<organism evidence="1 2">
    <name type="scientific">Haematococcus lacustris</name>
    <name type="common">Green alga</name>
    <name type="synonym">Haematococcus pluvialis</name>
    <dbReference type="NCBI Taxonomy" id="44745"/>
    <lineage>
        <taxon>Eukaryota</taxon>
        <taxon>Viridiplantae</taxon>
        <taxon>Chlorophyta</taxon>
        <taxon>core chlorophytes</taxon>
        <taxon>Chlorophyceae</taxon>
        <taxon>CS clade</taxon>
        <taxon>Chlamydomonadales</taxon>
        <taxon>Haematococcaceae</taxon>
        <taxon>Haematococcus</taxon>
    </lineage>
</organism>
<evidence type="ECO:0000313" key="2">
    <source>
        <dbReference type="Proteomes" id="UP000485058"/>
    </source>
</evidence>
<sequence>MPTVFSWDTCAEIDAQFFYSGVPWDVTARDWVSEAIRTAGFRANASAMDVVAVSAMEAIGFNQAFEQYNALARVPIGYTSVRGNSNWLHHPVTYSGNGVWDYLSGYHEDFYNAACTFTVNYD</sequence>
<dbReference type="Proteomes" id="UP000485058">
    <property type="component" value="Unassembled WGS sequence"/>
</dbReference>
<evidence type="ECO:0000313" key="1">
    <source>
        <dbReference type="EMBL" id="GFH25415.1"/>
    </source>
</evidence>
<accession>A0A699ZTY1</accession>